<gene>
    <name evidence="2" type="ORF">EWV80_09135</name>
</gene>
<dbReference type="SUPFAM" id="SSF69304">
    <property type="entry name" value="Tricorn protease N-terminal domain"/>
    <property type="match status" value="1"/>
</dbReference>
<evidence type="ECO:0000313" key="3">
    <source>
        <dbReference type="Proteomes" id="UP000320551"/>
    </source>
</evidence>
<reference evidence="2 3" key="1">
    <citation type="submission" date="2019-01" db="EMBL/GenBank/DDBJ databases">
        <title>Coherence of Microcystis species and biogeography revealed through population genomics.</title>
        <authorList>
            <person name="Perez-Carrascal O.M."/>
            <person name="Terrat Y."/>
            <person name="Giani A."/>
            <person name="Fortin N."/>
            <person name="Tromas N."/>
            <person name="Shapiro B.J."/>
        </authorList>
    </citation>
    <scope>NUCLEOTIDE SEQUENCE [LARGE SCALE GENOMIC DNA]</scope>
    <source>
        <strain evidence="2">Ma_QC_B_20070730_S2</strain>
    </source>
</reference>
<keyword evidence="1" id="KW-1133">Transmembrane helix</keyword>
<sequence length="402" mass="45488">MKKTLRLLTILFIFILSLVITAYPAFGQLKEGNLIWTTKKEDIFYILRSNNTEPSIFLDIPKTFNIEEKYETGINLVSSGKSIFWLDYDYEFKEGNDNNISMYVYKMDIDSSKPSVVVDLSQKAGSQIVRWLPSSLTTDGKFLFWLGQNLEGKPFIYRSDINGDNFSMLFEFPYESTTFKPQIKHLTTDGKFIYTHIDGNLRNQSGGFGKPTELLLKIEISNPVLLAIDALSILRNWTGEGVLSINNYEDTLLTDGKFLYFTIGLLNPNYGDGIVRSDFDGQNPSMIAEPKYGTGVTSMTNNKNSLFWVLRYSKFFQINQSAFDGSSKSVLIEVPVEDSLSHHRSYNIPSSIAFVSNNYLSSQLIMGVVIFLISLAIILGLLWIFSKNLSNSDIKQEAESEA</sequence>
<evidence type="ECO:0000256" key="1">
    <source>
        <dbReference type="SAM" id="Phobius"/>
    </source>
</evidence>
<dbReference type="Proteomes" id="UP000320551">
    <property type="component" value="Unassembled WGS sequence"/>
</dbReference>
<proteinExistence type="predicted"/>
<protein>
    <submittedName>
        <fullName evidence="2">Uncharacterized protein</fullName>
    </submittedName>
</protein>
<name>A0A552DU71_MICAE</name>
<dbReference type="AlphaFoldDB" id="A0A552DU71"/>
<comment type="caution">
    <text evidence="2">The sequence shown here is derived from an EMBL/GenBank/DDBJ whole genome shotgun (WGS) entry which is preliminary data.</text>
</comment>
<feature type="transmembrane region" description="Helical" evidence="1">
    <location>
        <begin position="364"/>
        <end position="385"/>
    </location>
</feature>
<evidence type="ECO:0000313" key="2">
    <source>
        <dbReference type="EMBL" id="TRU25800.1"/>
    </source>
</evidence>
<organism evidence="2 3">
    <name type="scientific">Microcystis aeruginosa Ma_QC_B_20070730_S2</name>
    <dbReference type="NCBI Taxonomy" id="2486256"/>
    <lineage>
        <taxon>Bacteria</taxon>
        <taxon>Bacillati</taxon>
        <taxon>Cyanobacteriota</taxon>
        <taxon>Cyanophyceae</taxon>
        <taxon>Oscillatoriophycideae</taxon>
        <taxon>Chroococcales</taxon>
        <taxon>Microcystaceae</taxon>
        <taxon>Microcystis</taxon>
    </lineage>
</organism>
<accession>A0A552DU71</accession>
<keyword evidence="1" id="KW-0812">Transmembrane</keyword>
<keyword evidence="1" id="KW-0472">Membrane</keyword>
<dbReference type="EMBL" id="SFBK01000122">
    <property type="protein sequence ID" value="TRU25800.1"/>
    <property type="molecule type" value="Genomic_DNA"/>
</dbReference>